<dbReference type="GO" id="GO:0047465">
    <property type="term" value="F:N-acylglucosamine-6-phosphate 2-epimerase activity"/>
    <property type="evidence" value="ECO:0007669"/>
    <property type="project" value="UniProtKB-EC"/>
</dbReference>
<evidence type="ECO:0000313" key="9">
    <source>
        <dbReference type="Proteomes" id="UP001493487"/>
    </source>
</evidence>
<dbReference type="Pfam" id="PF04131">
    <property type="entry name" value="NanE"/>
    <property type="match status" value="1"/>
</dbReference>
<evidence type="ECO:0000313" key="8">
    <source>
        <dbReference type="EMBL" id="MEQ4482720.1"/>
    </source>
</evidence>
<accession>A0ABV1KRJ9</accession>
<evidence type="ECO:0000256" key="6">
    <source>
        <dbReference type="ARBA" id="ARBA00023277"/>
    </source>
</evidence>
<dbReference type="EC" id="5.1.3.9" evidence="7"/>
<dbReference type="RefSeq" id="WP_232185435.1">
    <property type="nucleotide sequence ID" value="NZ_JAIOAP010000005.1"/>
</dbReference>
<dbReference type="PANTHER" id="PTHR36204:SF1">
    <property type="entry name" value="N-ACETYLMANNOSAMINE-6-PHOSPHATE 2-EPIMERASE-RELATED"/>
    <property type="match status" value="1"/>
</dbReference>
<comment type="pathway">
    <text evidence="3 7">Amino-sugar metabolism; N-acetylneuraminate degradation; D-fructose 6-phosphate from N-acetylneuraminate: step 3/5.</text>
</comment>
<sequence length="236" mass="25342">MKVTKTDALFRRGLIVSCQALEDEPLHGVGIMARMALAAKDGGAVGLRINGVADILEVKQICDMPVIGIMKIHYAGYEVFITPTLSEVEKLIKAGADIVAVDASRRPRPSYADPTIFIEAIKKEFGIPLMADVSNFEEGVSAWLAGADMVATTLSSYTPYTANREKPDIELVKQLLGHVNIPVIAEGNIETPEQALACMNAGAYAVVVGSAITRPQTITRRFVERIGTGWEDGQGA</sequence>
<comment type="function">
    <text evidence="2 7">Converts N-acetylmannosamine-6-phosphate (ManNAc-6-P) to N-acetylglucosamine-6-phosphate (GlcNAc-6-P).</text>
</comment>
<organism evidence="8 9">
    <name type="scientific">Cohnella silvisoli</name>
    <dbReference type="NCBI Taxonomy" id="2873699"/>
    <lineage>
        <taxon>Bacteria</taxon>
        <taxon>Bacillati</taxon>
        <taxon>Bacillota</taxon>
        <taxon>Bacilli</taxon>
        <taxon>Bacillales</taxon>
        <taxon>Paenibacillaceae</taxon>
        <taxon>Cohnella</taxon>
    </lineage>
</organism>
<dbReference type="Proteomes" id="UP001493487">
    <property type="component" value="Unassembled WGS sequence"/>
</dbReference>
<evidence type="ECO:0000256" key="4">
    <source>
        <dbReference type="ARBA" id="ARBA00007439"/>
    </source>
</evidence>
<evidence type="ECO:0000256" key="1">
    <source>
        <dbReference type="ARBA" id="ARBA00000056"/>
    </source>
</evidence>
<reference evidence="8 9" key="1">
    <citation type="journal article" date="2023" name="Genome Announc.">
        <title>Pan-Genome Analyses of the Genus Cohnella and Proposal of the Novel Species Cohnella silvisoli sp. nov., Isolated from Forest Soil.</title>
        <authorList>
            <person name="Wang C."/>
            <person name="Mao L."/>
            <person name="Bao G."/>
            <person name="Zhu H."/>
        </authorList>
    </citation>
    <scope>NUCLEOTIDE SEQUENCE [LARGE SCALE GENOMIC DNA]</scope>
    <source>
        <strain evidence="8 9">NL03-T5-1</strain>
    </source>
</reference>
<comment type="similarity">
    <text evidence="4 7">Belongs to the NanE family.</text>
</comment>
<dbReference type="CDD" id="cd04729">
    <property type="entry name" value="NanE"/>
    <property type="match status" value="1"/>
</dbReference>
<evidence type="ECO:0000256" key="2">
    <source>
        <dbReference type="ARBA" id="ARBA00002147"/>
    </source>
</evidence>
<dbReference type="NCBIfam" id="NF002231">
    <property type="entry name" value="PRK01130.1"/>
    <property type="match status" value="1"/>
</dbReference>
<keyword evidence="5 7" id="KW-0413">Isomerase</keyword>
<dbReference type="SUPFAM" id="SSF51366">
    <property type="entry name" value="Ribulose-phoshate binding barrel"/>
    <property type="match status" value="1"/>
</dbReference>
<gene>
    <name evidence="7" type="primary">nanE</name>
    <name evidence="8" type="ORF">QJS35_09960</name>
</gene>
<dbReference type="InterPro" id="IPR011060">
    <property type="entry name" value="RibuloseP-bd_barrel"/>
</dbReference>
<evidence type="ECO:0000256" key="3">
    <source>
        <dbReference type="ARBA" id="ARBA00005081"/>
    </source>
</evidence>
<comment type="catalytic activity">
    <reaction evidence="1 7">
        <text>an N-acyl-D-glucosamine 6-phosphate = an N-acyl-D-mannosamine 6-phosphate</text>
        <dbReference type="Rhea" id="RHEA:23932"/>
        <dbReference type="ChEBI" id="CHEBI:57599"/>
        <dbReference type="ChEBI" id="CHEBI:57666"/>
        <dbReference type="EC" id="5.1.3.9"/>
    </reaction>
</comment>
<name>A0ABV1KRJ9_9BACL</name>
<evidence type="ECO:0000256" key="7">
    <source>
        <dbReference type="HAMAP-Rule" id="MF_01235"/>
    </source>
</evidence>
<dbReference type="HAMAP" id="MF_01235">
    <property type="entry name" value="ManNAc6P_epimer"/>
    <property type="match status" value="1"/>
</dbReference>
<dbReference type="InterPro" id="IPR013785">
    <property type="entry name" value="Aldolase_TIM"/>
</dbReference>
<keyword evidence="6 7" id="KW-0119">Carbohydrate metabolism</keyword>
<dbReference type="EMBL" id="JASKHM010000005">
    <property type="protein sequence ID" value="MEQ4482720.1"/>
    <property type="molecule type" value="Genomic_DNA"/>
</dbReference>
<keyword evidence="9" id="KW-1185">Reference proteome</keyword>
<dbReference type="Gene3D" id="3.20.20.70">
    <property type="entry name" value="Aldolase class I"/>
    <property type="match status" value="1"/>
</dbReference>
<dbReference type="PANTHER" id="PTHR36204">
    <property type="entry name" value="N-ACETYLMANNOSAMINE-6-PHOSPHATE 2-EPIMERASE-RELATED"/>
    <property type="match status" value="1"/>
</dbReference>
<protein>
    <recommendedName>
        <fullName evidence="7">Putative N-acetylmannosamine-6-phosphate 2-epimerase</fullName>
        <ecNumber evidence="7">5.1.3.9</ecNumber>
    </recommendedName>
    <alternativeName>
        <fullName evidence="7">ManNAc-6-P epimerase</fullName>
    </alternativeName>
</protein>
<proteinExistence type="inferred from homology"/>
<evidence type="ECO:0000256" key="5">
    <source>
        <dbReference type="ARBA" id="ARBA00023235"/>
    </source>
</evidence>
<dbReference type="InterPro" id="IPR007260">
    <property type="entry name" value="NanE"/>
</dbReference>
<comment type="caution">
    <text evidence="8">The sequence shown here is derived from an EMBL/GenBank/DDBJ whole genome shotgun (WGS) entry which is preliminary data.</text>
</comment>